<comment type="caution">
    <text evidence="4">The sequence shown here is derived from an EMBL/GenBank/DDBJ whole genome shotgun (WGS) entry which is preliminary data.</text>
</comment>
<accession>A0ABQ2BV43</accession>
<dbReference type="PANTHER" id="PTHR30576">
    <property type="entry name" value="COLANIC BIOSYNTHESIS UDP-GLUCOSE LIPID CARRIER TRANSFERASE"/>
    <property type="match status" value="1"/>
</dbReference>
<feature type="transmembrane region" description="Helical" evidence="2">
    <location>
        <begin position="12"/>
        <end position="36"/>
    </location>
</feature>
<dbReference type="GO" id="GO:0016740">
    <property type="term" value="F:transferase activity"/>
    <property type="evidence" value="ECO:0007669"/>
    <property type="project" value="UniProtKB-KW"/>
</dbReference>
<evidence type="ECO:0000259" key="3">
    <source>
        <dbReference type="Pfam" id="PF02397"/>
    </source>
</evidence>
<dbReference type="InterPro" id="IPR003362">
    <property type="entry name" value="Bact_transf"/>
</dbReference>
<dbReference type="RefSeq" id="WP_188373219.1">
    <property type="nucleotide sequence ID" value="NZ_BMDQ01000001.1"/>
</dbReference>
<organism evidence="4 5">
    <name type="scientific">Winogradskyella haliclonae</name>
    <dbReference type="NCBI Taxonomy" id="2048558"/>
    <lineage>
        <taxon>Bacteria</taxon>
        <taxon>Pseudomonadati</taxon>
        <taxon>Bacteroidota</taxon>
        <taxon>Flavobacteriia</taxon>
        <taxon>Flavobacteriales</taxon>
        <taxon>Flavobacteriaceae</taxon>
        <taxon>Winogradskyella</taxon>
    </lineage>
</organism>
<keyword evidence="4" id="KW-0808">Transferase</keyword>
<feature type="domain" description="Bacterial sugar transferase" evidence="3">
    <location>
        <begin position="7"/>
        <end position="182"/>
    </location>
</feature>
<sequence>MYKNVFKRVLDFIFSLIGILTLSLLFITISIGLAFYNRGTPFFFQKRPGKDEKVFKVIKFKTMTDKKNNKGQLLPDSERLTKLGAFIRKTSLDEIPQLINVLKGDMSIIGPRPLLPEYLPLYNDYQKKRHDLKPGITGWAQVNGRNAISWQEKFNFDVWYVENVSFILDLKIFFLTVIKVFKSEGINNAGEATTTPFKGNE</sequence>
<keyword evidence="5" id="KW-1185">Reference proteome</keyword>
<evidence type="ECO:0000313" key="4">
    <source>
        <dbReference type="EMBL" id="GGI56294.1"/>
    </source>
</evidence>
<keyword evidence="2" id="KW-0812">Transmembrane</keyword>
<reference evidence="5" key="1">
    <citation type="journal article" date="2019" name="Int. J. Syst. Evol. Microbiol.">
        <title>The Global Catalogue of Microorganisms (GCM) 10K type strain sequencing project: providing services to taxonomists for standard genome sequencing and annotation.</title>
        <authorList>
            <consortium name="The Broad Institute Genomics Platform"/>
            <consortium name="The Broad Institute Genome Sequencing Center for Infectious Disease"/>
            <person name="Wu L."/>
            <person name="Ma J."/>
        </authorList>
    </citation>
    <scope>NUCLEOTIDE SEQUENCE [LARGE SCALE GENOMIC DNA]</scope>
    <source>
        <strain evidence="5">CCM 8681</strain>
    </source>
</reference>
<dbReference type="EMBL" id="BMDQ01000001">
    <property type="protein sequence ID" value="GGI56294.1"/>
    <property type="molecule type" value="Genomic_DNA"/>
</dbReference>
<proteinExistence type="inferred from homology"/>
<name>A0ABQ2BV43_9FLAO</name>
<keyword evidence="2" id="KW-1133">Transmembrane helix</keyword>
<evidence type="ECO:0000256" key="1">
    <source>
        <dbReference type="ARBA" id="ARBA00006464"/>
    </source>
</evidence>
<dbReference type="Pfam" id="PF02397">
    <property type="entry name" value="Bac_transf"/>
    <property type="match status" value="1"/>
</dbReference>
<comment type="similarity">
    <text evidence="1">Belongs to the bacterial sugar transferase family.</text>
</comment>
<evidence type="ECO:0000256" key="2">
    <source>
        <dbReference type="SAM" id="Phobius"/>
    </source>
</evidence>
<gene>
    <name evidence="4" type="ORF">GCM10011444_06030</name>
</gene>
<keyword evidence="2" id="KW-0472">Membrane</keyword>
<dbReference type="PANTHER" id="PTHR30576:SF8">
    <property type="entry name" value="UNDECAPRENYL-PHOSPHATE GALACTOSE PHOSPHOTRANSFERASE"/>
    <property type="match status" value="1"/>
</dbReference>
<evidence type="ECO:0000313" key="5">
    <source>
        <dbReference type="Proteomes" id="UP000624701"/>
    </source>
</evidence>
<protein>
    <submittedName>
        <fullName evidence="4">Sugar transferase</fullName>
    </submittedName>
</protein>
<dbReference type="Proteomes" id="UP000624701">
    <property type="component" value="Unassembled WGS sequence"/>
</dbReference>